<comment type="caution">
    <text evidence="1">The sequence shown here is derived from an EMBL/GenBank/DDBJ whole genome shotgun (WGS) entry which is preliminary data.</text>
</comment>
<dbReference type="EMBL" id="BARV01045936">
    <property type="protein sequence ID" value="GAI61697.1"/>
    <property type="molecule type" value="Genomic_DNA"/>
</dbReference>
<feature type="non-terminal residue" evidence="1">
    <location>
        <position position="33"/>
    </location>
</feature>
<sequence>MAFAIQAGKPIAQAALEAGTKAIYQNNPIFIFA</sequence>
<dbReference type="AlphaFoldDB" id="X1PZH5"/>
<protein>
    <submittedName>
        <fullName evidence="1">Uncharacterized protein</fullName>
    </submittedName>
</protein>
<evidence type="ECO:0000313" key="1">
    <source>
        <dbReference type="EMBL" id="GAI61697.1"/>
    </source>
</evidence>
<reference evidence="1" key="1">
    <citation type="journal article" date="2014" name="Front. Microbiol.">
        <title>High frequency of phylogenetically diverse reductive dehalogenase-homologous genes in deep subseafloor sedimentary metagenomes.</title>
        <authorList>
            <person name="Kawai M."/>
            <person name="Futagami T."/>
            <person name="Toyoda A."/>
            <person name="Takaki Y."/>
            <person name="Nishi S."/>
            <person name="Hori S."/>
            <person name="Arai W."/>
            <person name="Tsubouchi T."/>
            <person name="Morono Y."/>
            <person name="Uchiyama I."/>
            <person name="Ito T."/>
            <person name="Fujiyama A."/>
            <person name="Inagaki F."/>
            <person name="Takami H."/>
        </authorList>
    </citation>
    <scope>NUCLEOTIDE SEQUENCE</scope>
    <source>
        <strain evidence="1">Expedition CK06-06</strain>
    </source>
</reference>
<accession>X1PZH5</accession>
<gene>
    <name evidence="1" type="ORF">S06H3_66922</name>
</gene>
<proteinExistence type="predicted"/>
<name>X1PZH5_9ZZZZ</name>
<organism evidence="1">
    <name type="scientific">marine sediment metagenome</name>
    <dbReference type="NCBI Taxonomy" id="412755"/>
    <lineage>
        <taxon>unclassified sequences</taxon>
        <taxon>metagenomes</taxon>
        <taxon>ecological metagenomes</taxon>
    </lineage>
</organism>